<dbReference type="GO" id="GO:0006882">
    <property type="term" value="P:intracellular zinc ion homeostasis"/>
    <property type="evidence" value="ECO:0007669"/>
    <property type="project" value="InterPro"/>
</dbReference>
<feature type="transmembrane region" description="Helical" evidence="6">
    <location>
        <begin position="392"/>
        <end position="417"/>
    </location>
</feature>
<evidence type="ECO:0000256" key="7">
    <source>
        <dbReference type="SAM" id="MobiDB-lite"/>
    </source>
</evidence>
<comment type="similarity">
    <text evidence="6">Belongs to the cation diffusion facilitator (CDF) transporter (TC 2.A.4) family. SLC30A subfamily.</text>
</comment>
<feature type="transmembrane region" description="Helical" evidence="6">
    <location>
        <begin position="498"/>
        <end position="519"/>
    </location>
</feature>
<dbReference type="Proteomes" id="UP000033647">
    <property type="component" value="Unassembled WGS sequence"/>
</dbReference>
<feature type="transmembrane region" description="Helical" evidence="6">
    <location>
        <begin position="314"/>
        <end position="337"/>
    </location>
</feature>
<organism evidence="9 10">
    <name type="scientific">Zymoseptoria brevis</name>
    <dbReference type="NCBI Taxonomy" id="1047168"/>
    <lineage>
        <taxon>Eukaryota</taxon>
        <taxon>Fungi</taxon>
        <taxon>Dikarya</taxon>
        <taxon>Ascomycota</taxon>
        <taxon>Pezizomycotina</taxon>
        <taxon>Dothideomycetes</taxon>
        <taxon>Dothideomycetidae</taxon>
        <taxon>Mycosphaerellales</taxon>
        <taxon>Mycosphaerellaceae</taxon>
        <taxon>Zymoseptoria</taxon>
    </lineage>
</organism>
<dbReference type="GO" id="GO:0005794">
    <property type="term" value="C:Golgi apparatus"/>
    <property type="evidence" value="ECO:0007669"/>
    <property type="project" value="TreeGrafter"/>
</dbReference>
<dbReference type="PANTHER" id="PTHR45755">
    <property type="match status" value="1"/>
</dbReference>
<feature type="domain" description="Cation efflux protein transmembrane" evidence="8">
    <location>
        <begin position="206"/>
        <end position="416"/>
    </location>
</feature>
<dbReference type="GO" id="GO:0005789">
    <property type="term" value="C:endoplasmic reticulum membrane"/>
    <property type="evidence" value="ECO:0007669"/>
    <property type="project" value="UniProtKB-SubCell"/>
</dbReference>
<dbReference type="Pfam" id="PF01545">
    <property type="entry name" value="Cation_efflux"/>
    <property type="match status" value="1"/>
</dbReference>
<comment type="subcellular location">
    <subcellularLocation>
        <location evidence="6">Endoplasmic reticulum membrane</location>
        <topology evidence="6">Multi-pass membrane protein</topology>
    </subcellularLocation>
    <subcellularLocation>
        <location evidence="1">Membrane</location>
        <topology evidence="1">Multi-pass membrane protein</topology>
    </subcellularLocation>
</comment>
<dbReference type="InterPro" id="IPR027469">
    <property type="entry name" value="Cation_efflux_TMD_sf"/>
</dbReference>
<keyword evidence="6" id="KW-0406">Ion transport</keyword>
<comment type="function">
    <text evidence="6">Functions as a zinc transporter.</text>
</comment>
<feature type="transmembrane region" description="Helical" evidence="6">
    <location>
        <begin position="591"/>
        <end position="611"/>
    </location>
</feature>
<feature type="compositionally biased region" description="Pro residues" evidence="7">
    <location>
        <begin position="7"/>
        <end position="20"/>
    </location>
</feature>
<feature type="transmembrane region" description="Helical" evidence="6">
    <location>
        <begin position="358"/>
        <end position="380"/>
    </location>
</feature>
<evidence type="ECO:0000256" key="3">
    <source>
        <dbReference type="ARBA" id="ARBA00022692"/>
    </source>
</evidence>
<keyword evidence="4 6" id="KW-1133">Transmembrane helix</keyword>
<evidence type="ECO:0000256" key="5">
    <source>
        <dbReference type="ARBA" id="ARBA00023136"/>
    </source>
</evidence>
<protein>
    <recommendedName>
        <fullName evidence="6">Zinc transporter</fullName>
    </recommendedName>
</protein>
<evidence type="ECO:0000256" key="1">
    <source>
        <dbReference type="ARBA" id="ARBA00004141"/>
    </source>
</evidence>
<keyword evidence="3 6" id="KW-0812">Transmembrane</keyword>
<reference evidence="9 10" key="1">
    <citation type="submission" date="2015-03" db="EMBL/GenBank/DDBJ databases">
        <title>RNA-seq based gene annotation and comparative genomics of four Zymoseptoria species reveal species-specific pathogenicity related genes and transposable element activity.</title>
        <authorList>
            <person name="Grandaubert J."/>
            <person name="Bhattacharyya A."/>
            <person name="Stukenbrock E.H."/>
        </authorList>
    </citation>
    <scope>NUCLEOTIDE SEQUENCE [LARGE SCALE GENOMIC DNA]</scope>
    <source>
        <strain evidence="9 10">Zb18110</strain>
    </source>
</reference>
<evidence type="ECO:0000256" key="2">
    <source>
        <dbReference type="ARBA" id="ARBA00022448"/>
    </source>
</evidence>
<comment type="caution">
    <text evidence="6">Lacks conserved residue(s) required for the propagation of feature annotation.</text>
</comment>
<keyword evidence="2 6" id="KW-0813">Transport</keyword>
<proteinExistence type="inferred from homology"/>
<evidence type="ECO:0000256" key="4">
    <source>
        <dbReference type="ARBA" id="ARBA00022989"/>
    </source>
</evidence>
<dbReference type="GO" id="GO:1904257">
    <property type="term" value="P:zinc ion import into Golgi lumen"/>
    <property type="evidence" value="ECO:0007669"/>
    <property type="project" value="TreeGrafter"/>
</dbReference>
<feature type="region of interest" description="Disordered" evidence="7">
    <location>
        <begin position="1"/>
        <end position="65"/>
    </location>
</feature>
<feature type="transmembrane region" description="Helical" evidence="6">
    <location>
        <begin position="525"/>
        <end position="546"/>
    </location>
</feature>
<evidence type="ECO:0000256" key="6">
    <source>
        <dbReference type="RuleBase" id="RU369017"/>
    </source>
</evidence>
<evidence type="ECO:0000313" key="9">
    <source>
        <dbReference type="EMBL" id="KJX94473.1"/>
    </source>
</evidence>
<dbReference type="GO" id="GO:0005385">
    <property type="term" value="F:zinc ion transmembrane transporter activity"/>
    <property type="evidence" value="ECO:0007669"/>
    <property type="project" value="UniProtKB-UniRule"/>
</dbReference>
<dbReference type="InterPro" id="IPR045316">
    <property type="entry name" value="Msc2-like"/>
</dbReference>
<dbReference type="SUPFAM" id="SSF161111">
    <property type="entry name" value="Cation efflux protein transmembrane domain-like"/>
    <property type="match status" value="1"/>
</dbReference>
<dbReference type="PANTHER" id="PTHR45755:SF5">
    <property type="entry name" value="ZINC TRANSPORTER"/>
    <property type="match status" value="1"/>
</dbReference>
<sequence length="613" mass="66375">MASHLPIPLPPRTPTPPTPIPDEHNFALDHDHERSTSWDLPPQRYTHHSNGSQSGIGISVDSAPYTGQQDVPTLLSPPWSATFNGNGGLSPQRTPMTASTDGGFGTIDSSAGAGERRASVTVTNPFNFQTVQYERDTNAGKNELLGKRRGHKYRHSSIHAVHMDQIFKSPQIQRTPLSVPASLPLPTRRELWLSMTRHQTARLAWCAAHFAIAAYVQYSGAGSLAMTALSRLLLFDASGATVCVVVDVMGNFEVWKRSSIKHPFGLERADVLAGFGMAVFIAFMGLDVISHGIQHALENVGNHEAHSPHAHERVTMGHVDIASMLSIVSTLVSALLLKNHARIGRAMRFELLAGWGRILGNPSHFLTLSCSVLLLLLPFLPAISYSIFDKLLAFTIASFMILLGARLGTSLASMLLMSFNATSSAERDGLKGIVEAIADADPAVSRVDEARFWQVHYGLCMANLKLRYRSSKGGYGMVGDDLIIFPILVQGIGIGNGIVFLLFTFSPCFLGAAVSFAIACKSNRYAASFLYASGSFSANALVYSWAVPSARQTPEKRAAAGVIVNIVDHVGNLISPYFFRGNTRPEYPLAWSSMLVFGALAMALALSTKFLEV</sequence>
<dbReference type="InterPro" id="IPR058533">
    <property type="entry name" value="Cation_efflux_TM"/>
</dbReference>
<feature type="transmembrane region" description="Helical" evidence="6">
    <location>
        <begin position="271"/>
        <end position="294"/>
    </location>
</feature>
<gene>
    <name evidence="9" type="ORF">TI39_contig4189g00003</name>
</gene>
<dbReference type="STRING" id="1047168.A0A0F4GAS1"/>
<dbReference type="AlphaFoldDB" id="A0A0F4GAS1"/>
<comment type="caution">
    <text evidence="9">The sequence shown here is derived from an EMBL/GenBank/DDBJ whole genome shotgun (WGS) entry which is preliminary data.</text>
</comment>
<accession>A0A0F4GAS1</accession>
<dbReference type="OrthoDB" id="5382797at2759"/>
<dbReference type="GO" id="GO:0031410">
    <property type="term" value="C:cytoplasmic vesicle"/>
    <property type="evidence" value="ECO:0007669"/>
    <property type="project" value="TreeGrafter"/>
</dbReference>
<dbReference type="EMBL" id="LAFY01004148">
    <property type="protein sequence ID" value="KJX94473.1"/>
    <property type="molecule type" value="Genomic_DNA"/>
</dbReference>
<feature type="compositionally biased region" description="Basic and acidic residues" evidence="7">
    <location>
        <begin position="21"/>
        <end position="36"/>
    </location>
</feature>
<evidence type="ECO:0000259" key="8">
    <source>
        <dbReference type="Pfam" id="PF01545"/>
    </source>
</evidence>
<keyword evidence="5 6" id="KW-0472">Membrane</keyword>
<dbReference type="Gene3D" id="1.20.1510.10">
    <property type="entry name" value="Cation efflux protein transmembrane domain"/>
    <property type="match status" value="1"/>
</dbReference>
<keyword evidence="6" id="KW-0256">Endoplasmic reticulum</keyword>
<feature type="transmembrane region" description="Helical" evidence="6">
    <location>
        <begin position="232"/>
        <end position="250"/>
    </location>
</feature>
<keyword evidence="10" id="KW-1185">Reference proteome</keyword>
<name>A0A0F4GAS1_9PEZI</name>
<evidence type="ECO:0000313" key="10">
    <source>
        <dbReference type="Proteomes" id="UP000033647"/>
    </source>
</evidence>